<evidence type="ECO:0000256" key="2">
    <source>
        <dbReference type="ARBA" id="ARBA00022723"/>
    </source>
</evidence>
<dbReference type="SUPFAM" id="SSF144232">
    <property type="entry name" value="HIT/MYND zinc finger-like"/>
    <property type="match status" value="1"/>
</dbReference>
<evidence type="ECO:0000256" key="5">
    <source>
        <dbReference type="PROSITE-ProRule" id="PRU00134"/>
    </source>
</evidence>
<dbReference type="GO" id="GO:0004843">
    <property type="term" value="F:cysteine-type deubiquitinase activity"/>
    <property type="evidence" value="ECO:0007669"/>
    <property type="project" value="InterPro"/>
</dbReference>
<reference evidence="9" key="1">
    <citation type="submission" date="2023-02" db="EMBL/GenBank/DDBJ databases">
        <title>Genome of toxic invasive species Heracleum sosnowskyi carries increased number of genes despite the absence of recent whole-genome duplications.</title>
        <authorList>
            <person name="Schelkunov M."/>
            <person name="Shtratnikova V."/>
            <person name="Makarenko M."/>
            <person name="Klepikova A."/>
            <person name="Omelchenko D."/>
            <person name="Novikova G."/>
            <person name="Obukhova E."/>
            <person name="Bogdanov V."/>
            <person name="Penin A."/>
            <person name="Logacheva M."/>
        </authorList>
    </citation>
    <scope>NUCLEOTIDE SEQUENCE</scope>
    <source>
        <strain evidence="9">Hsosn_3</strain>
        <tissue evidence="9">Leaf</tissue>
    </source>
</reference>
<dbReference type="InterPro" id="IPR018200">
    <property type="entry name" value="USP_CS"/>
</dbReference>
<evidence type="ECO:0000259" key="7">
    <source>
        <dbReference type="PROSITE" id="PS50235"/>
    </source>
</evidence>
<reference evidence="9" key="2">
    <citation type="submission" date="2023-05" db="EMBL/GenBank/DDBJ databases">
        <authorList>
            <person name="Schelkunov M.I."/>
        </authorList>
    </citation>
    <scope>NUCLEOTIDE SEQUENCE</scope>
    <source>
        <strain evidence="9">Hsosn_3</strain>
        <tissue evidence="9">Leaf</tissue>
    </source>
</reference>
<feature type="region of interest" description="Disordered" evidence="6">
    <location>
        <begin position="663"/>
        <end position="694"/>
    </location>
</feature>
<accession>A0AAD8HT53</accession>
<evidence type="ECO:0000256" key="4">
    <source>
        <dbReference type="ARBA" id="ARBA00022833"/>
    </source>
</evidence>
<evidence type="ECO:0000256" key="6">
    <source>
        <dbReference type="SAM" id="MobiDB-lite"/>
    </source>
</evidence>
<keyword evidence="10" id="KW-1185">Reference proteome</keyword>
<dbReference type="PANTHER" id="PTHR24006:SF677">
    <property type="entry name" value="UBIQUITIN CARBOXYL-TERMINAL HYDROLASE 19"/>
    <property type="match status" value="1"/>
</dbReference>
<dbReference type="Gene3D" id="6.10.140.2220">
    <property type="match status" value="1"/>
</dbReference>
<keyword evidence="4" id="KW-0862">Zinc</keyword>
<dbReference type="Gene3D" id="3.90.70.10">
    <property type="entry name" value="Cysteine proteinases"/>
    <property type="match status" value="1"/>
</dbReference>
<comment type="caution">
    <text evidence="9">The sequence shown here is derived from an EMBL/GenBank/DDBJ whole genome shotgun (WGS) entry which is preliminary data.</text>
</comment>
<dbReference type="GO" id="GO:0016579">
    <property type="term" value="P:protein deubiquitination"/>
    <property type="evidence" value="ECO:0007669"/>
    <property type="project" value="InterPro"/>
</dbReference>
<dbReference type="PROSITE" id="PS01360">
    <property type="entry name" value="ZF_MYND_1"/>
    <property type="match status" value="1"/>
</dbReference>
<dbReference type="AlphaFoldDB" id="A0AAD8HT53"/>
<dbReference type="PANTHER" id="PTHR24006">
    <property type="entry name" value="UBIQUITIN CARBOXYL-TERMINAL HYDROLASE"/>
    <property type="match status" value="1"/>
</dbReference>
<dbReference type="Pfam" id="PF00443">
    <property type="entry name" value="UCH"/>
    <property type="match status" value="1"/>
</dbReference>
<feature type="domain" description="USP" evidence="7">
    <location>
        <begin position="109"/>
        <end position="415"/>
    </location>
</feature>
<gene>
    <name evidence="9" type="ORF">POM88_028591</name>
</gene>
<keyword evidence="9" id="KW-0645">Protease</keyword>
<evidence type="ECO:0000256" key="3">
    <source>
        <dbReference type="ARBA" id="ARBA00022771"/>
    </source>
</evidence>
<feature type="domain" description="MYND-type" evidence="8">
    <location>
        <begin position="11"/>
        <end position="48"/>
    </location>
</feature>
<dbReference type="InterPro" id="IPR002893">
    <property type="entry name" value="Znf_MYND"/>
</dbReference>
<proteinExistence type="inferred from homology"/>
<dbReference type="InterPro" id="IPR001394">
    <property type="entry name" value="Peptidase_C19_UCH"/>
</dbReference>
<dbReference type="GO" id="GO:0006508">
    <property type="term" value="P:proteolysis"/>
    <property type="evidence" value="ECO:0007669"/>
    <property type="project" value="UniProtKB-KW"/>
</dbReference>
<evidence type="ECO:0000313" key="10">
    <source>
        <dbReference type="Proteomes" id="UP001237642"/>
    </source>
</evidence>
<dbReference type="GO" id="GO:0005634">
    <property type="term" value="C:nucleus"/>
    <property type="evidence" value="ECO:0007669"/>
    <property type="project" value="TreeGrafter"/>
</dbReference>
<dbReference type="GO" id="GO:0005829">
    <property type="term" value="C:cytosol"/>
    <property type="evidence" value="ECO:0007669"/>
    <property type="project" value="TreeGrafter"/>
</dbReference>
<keyword evidence="9" id="KW-0378">Hydrolase</keyword>
<comment type="similarity">
    <text evidence="1">Belongs to the peptidase C19 family.</text>
</comment>
<dbReference type="InterPro" id="IPR028889">
    <property type="entry name" value="USP"/>
</dbReference>
<feature type="compositionally biased region" description="Polar residues" evidence="6">
    <location>
        <begin position="671"/>
        <end position="685"/>
    </location>
</feature>
<dbReference type="FunFam" id="3.90.70.10:FF:000026">
    <property type="entry name" value="Ubiquitin carboxyl-terminal hydrolase 15"/>
    <property type="match status" value="1"/>
</dbReference>
<organism evidence="9 10">
    <name type="scientific">Heracleum sosnowskyi</name>
    <dbReference type="NCBI Taxonomy" id="360622"/>
    <lineage>
        <taxon>Eukaryota</taxon>
        <taxon>Viridiplantae</taxon>
        <taxon>Streptophyta</taxon>
        <taxon>Embryophyta</taxon>
        <taxon>Tracheophyta</taxon>
        <taxon>Spermatophyta</taxon>
        <taxon>Magnoliopsida</taxon>
        <taxon>eudicotyledons</taxon>
        <taxon>Gunneridae</taxon>
        <taxon>Pentapetalae</taxon>
        <taxon>asterids</taxon>
        <taxon>campanulids</taxon>
        <taxon>Apiales</taxon>
        <taxon>Apiaceae</taxon>
        <taxon>Apioideae</taxon>
        <taxon>apioid superclade</taxon>
        <taxon>Tordylieae</taxon>
        <taxon>Tordyliinae</taxon>
        <taxon>Heracleum</taxon>
    </lineage>
</organism>
<evidence type="ECO:0000256" key="1">
    <source>
        <dbReference type="ARBA" id="ARBA00009085"/>
    </source>
</evidence>
<dbReference type="EMBL" id="JAUIZM010000007">
    <property type="protein sequence ID" value="KAK1372398.1"/>
    <property type="molecule type" value="Genomic_DNA"/>
</dbReference>
<dbReference type="InterPro" id="IPR038765">
    <property type="entry name" value="Papain-like_cys_pep_sf"/>
</dbReference>
<name>A0AAD8HT53_9APIA</name>
<dbReference type="Pfam" id="PF01753">
    <property type="entry name" value="zf-MYND"/>
    <property type="match status" value="1"/>
</dbReference>
<dbReference type="PROSITE" id="PS50235">
    <property type="entry name" value="USP_3"/>
    <property type="match status" value="1"/>
</dbReference>
<dbReference type="Proteomes" id="UP001237642">
    <property type="component" value="Unassembled WGS sequence"/>
</dbReference>
<dbReference type="CDD" id="cd02661">
    <property type="entry name" value="Peptidase_C19E"/>
    <property type="match status" value="1"/>
</dbReference>
<keyword evidence="3 5" id="KW-0863">Zinc-finger</keyword>
<dbReference type="PROSITE" id="PS00972">
    <property type="entry name" value="USP_1"/>
    <property type="match status" value="1"/>
</dbReference>
<dbReference type="InterPro" id="IPR050164">
    <property type="entry name" value="Peptidase_C19"/>
</dbReference>
<dbReference type="PROSITE" id="PS50865">
    <property type="entry name" value="ZF_MYND_2"/>
    <property type="match status" value="1"/>
</dbReference>
<protein>
    <submittedName>
        <fullName evidence="9">Ubiquitin-specific protease 19</fullName>
    </submittedName>
</protein>
<feature type="compositionally biased region" description="Polar residues" evidence="6">
    <location>
        <begin position="526"/>
        <end position="539"/>
    </location>
</feature>
<feature type="region of interest" description="Disordered" evidence="6">
    <location>
        <begin position="512"/>
        <end position="549"/>
    </location>
</feature>
<dbReference type="SUPFAM" id="SSF54001">
    <property type="entry name" value="Cysteine proteinases"/>
    <property type="match status" value="1"/>
</dbReference>
<evidence type="ECO:0000259" key="8">
    <source>
        <dbReference type="PROSITE" id="PS50865"/>
    </source>
</evidence>
<dbReference type="GO" id="GO:0008270">
    <property type="term" value="F:zinc ion binding"/>
    <property type="evidence" value="ECO:0007669"/>
    <property type="project" value="UniProtKB-KW"/>
</dbReference>
<keyword evidence="2" id="KW-0479">Metal-binding</keyword>
<evidence type="ECO:0000313" key="9">
    <source>
        <dbReference type="EMBL" id="KAK1372398.1"/>
    </source>
</evidence>
<sequence>MSPPVDTVPPCVVCSKATTKHCSACKLVRYCSAACQKSHWNSEHKKTCKSFQLSSKAILKPSGSVSQLKKPLTGRRQSYKNLNDPNQVLFSYAEFVQLFNWEETGNRPCGLLNCGNSCFANVVLQCLACTRPLVAYLLEKGHQRECWRNDWCFMCELQSHVTRATQTSQPFSPLNILARLPNIGGNFGYGKQEDAHEFMRIAIDTMQSVCLDEFGGEKVVPPRAQETTLIQHIFGGHLQSQVKCTKCNNVSNQFENMMDLTVEIQGDAASLEECLDQFTIMEHLHGDNMYKCDRCDDYVLALKRLTIRRAPNILTIALKRFQSGRFGKLNKRVSFPETLDLSPYMSEAGDDGDGYKLYAVVVHVDMLNASYFGHYICYTKDFSGNWYRIDDCKVYRVELDEVLSQGAYMLLYSRDCVRTSSLNPMEHGSEHEGKKLELAVEVVPSAKQAVEEYSAVDSTDVPIVSVPVPCLSNTISQEMDSGCEDAKDVEMADSEASSSALTDLEIHGSRCYNNAEGSPDLEISEGQISEVSSSDITEPNSKEPELSFQVSEVEDKDVAVQSKGKQHAVINSVDNKIEPYSNGVCENGVADNSDACATLNTGEVLNDSHLCGKAEKVEETGKDMLPSQITAVGAVQCNGRNSLVSKPKPLFASGFLEKRPLKKHSKEEVKATSSSRKQFANSEDGATSKFRDSYIPPMRSSGSIHVPCDSLDIGKYSSSGEETFPVSDGIAVNSTTAVVLNEAHCFNTDGEAKKLEIEKGSLSLPVSKAVSAGGKDGRKFLGSKSKPLLRPGFLGKHPREKYSKQEAVVPADIVKLTSTCYQD</sequence>